<sequence length="93" mass="10370">MARYGIPQGMEYKISEDATLEGTLDKDGKPISLFEQDLVALRVTQQVGFMTLNDDAFAAITHQKELLASNEDKKKVSTHLMSLNEHLKSSTKT</sequence>
<dbReference type="AlphaFoldDB" id="A0A5S9M3C1"/>
<name>A0A5S9M3C1_BACIA</name>
<evidence type="ECO:0000313" key="2">
    <source>
        <dbReference type="Proteomes" id="UP000464658"/>
    </source>
</evidence>
<dbReference type="Proteomes" id="UP000464658">
    <property type="component" value="Chromosome"/>
</dbReference>
<organism evidence="1 2">
    <name type="scientific">Bacillus safensis</name>
    <dbReference type="NCBI Taxonomy" id="561879"/>
    <lineage>
        <taxon>Bacteria</taxon>
        <taxon>Bacillati</taxon>
        <taxon>Bacillota</taxon>
        <taxon>Bacilli</taxon>
        <taxon>Bacillales</taxon>
        <taxon>Bacillaceae</taxon>
        <taxon>Bacillus</taxon>
    </lineage>
</organism>
<protein>
    <submittedName>
        <fullName evidence="1">Uncharacterized protein</fullName>
    </submittedName>
</protein>
<accession>A0A5S9M3C1</accession>
<proteinExistence type="predicted"/>
<dbReference type="EMBL" id="AP021906">
    <property type="protein sequence ID" value="BBP87471.1"/>
    <property type="molecule type" value="Genomic_DNA"/>
</dbReference>
<evidence type="ECO:0000313" key="1">
    <source>
        <dbReference type="EMBL" id="BBP87471.1"/>
    </source>
</evidence>
<gene>
    <name evidence="1" type="ORF">BsIDN1_10890</name>
</gene>
<reference evidence="1 2" key="1">
    <citation type="submission" date="2019-12" db="EMBL/GenBank/DDBJ databases">
        <title>Full genome sequence of a Bacillus safensis strain isolated from commercially available natto in Indonesia.</title>
        <authorList>
            <person name="Yoshida M."/>
            <person name="Uomi M."/>
            <person name="Waturangi D."/>
            <person name="Ekaputri J.J."/>
            <person name="Setiamarga D.H.E."/>
        </authorList>
    </citation>
    <scope>NUCLEOTIDE SEQUENCE [LARGE SCALE GENOMIC DNA]</scope>
    <source>
        <strain evidence="1 2">IDN1</strain>
    </source>
</reference>